<keyword evidence="5" id="KW-0694">RNA-binding</keyword>
<keyword evidence="3 5" id="KW-0687">Ribonucleoprotein</keyword>
<sequence>MANKEQKAAQLAEIRETMGKAKSCVLADFRGMTVKEATKLRNEFRKAGVEFKVCKNTLTRIVANELGIQGLDPYLEGPTAIAFGIEDPVAPAKVLTEFAKTTKNKNFAIKAGVVEGKVITVDGVKALADLPSREVLLAQVLAGIQGPLVGLVNVLQGPIRKLGYALEDLRKQKESA</sequence>
<comment type="similarity">
    <text evidence="1 5">Belongs to the universal ribosomal protein uL10 family.</text>
</comment>
<dbReference type="Proteomes" id="UP000463470">
    <property type="component" value="Unassembled WGS sequence"/>
</dbReference>
<comment type="caution">
    <text evidence="6">The sequence shown here is derived from an EMBL/GenBank/DDBJ whole genome shotgun (WGS) entry which is preliminary data.</text>
</comment>
<dbReference type="InterPro" id="IPR001790">
    <property type="entry name" value="Ribosomal_uL10"/>
</dbReference>
<organism evidence="6 7">
    <name type="scientific">Heliomicrobium undosum</name>
    <dbReference type="NCBI Taxonomy" id="121734"/>
    <lineage>
        <taxon>Bacteria</taxon>
        <taxon>Bacillati</taxon>
        <taxon>Bacillota</taxon>
        <taxon>Clostridia</taxon>
        <taxon>Eubacteriales</taxon>
        <taxon>Heliobacteriaceae</taxon>
        <taxon>Heliomicrobium</taxon>
    </lineage>
</organism>
<evidence type="ECO:0000256" key="3">
    <source>
        <dbReference type="ARBA" id="ARBA00023274"/>
    </source>
</evidence>
<keyword evidence="7" id="KW-1185">Reference proteome</keyword>
<dbReference type="PANTHER" id="PTHR11560">
    <property type="entry name" value="39S RIBOSOMAL PROTEIN L10, MITOCHONDRIAL"/>
    <property type="match status" value="1"/>
</dbReference>
<dbReference type="RefSeq" id="WP_161258769.1">
    <property type="nucleotide sequence ID" value="NZ_WXEY01000011.1"/>
</dbReference>
<reference evidence="6 7" key="1">
    <citation type="submission" date="2020-01" db="EMBL/GenBank/DDBJ databases">
        <title>Whole-genome sequence of Heliobacterium undosum DSM 13378.</title>
        <authorList>
            <person name="Kyndt J.A."/>
            <person name="Meyer T.E."/>
        </authorList>
    </citation>
    <scope>NUCLEOTIDE SEQUENCE [LARGE SCALE GENOMIC DNA]</scope>
    <source>
        <strain evidence="6 7">DSM 13378</strain>
    </source>
</reference>
<protein>
    <recommendedName>
        <fullName evidence="4 5">Large ribosomal subunit protein uL10</fullName>
    </recommendedName>
</protein>
<gene>
    <name evidence="5" type="primary">rplJ</name>
    <name evidence="6" type="ORF">GTO91_11035</name>
</gene>
<dbReference type="HAMAP" id="MF_00362">
    <property type="entry name" value="Ribosomal_uL10"/>
    <property type="match status" value="1"/>
</dbReference>
<dbReference type="CDD" id="cd05797">
    <property type="entry name" value="Ribosomal_L10"/>
    <property type="match status" value="1"/>
</dbReference>
<evidence type="ECO:0000256" key="1">
    <source>
        <dbReference type="ARBA" id="ARBA00008889"/>
    </source>
</evidence>
<dbReference type="EMBL" id="WXEY01000011">
    <property type="protein sequence ID" value="MZP30243.1"/>
    <property type="molecule type" value="Genomic_DNA"/>
</dbReference>
<dbReference type="AlphaFoldDB" id="A0A845L1Y5"/>
<dbReference type="Gene3D" id="3.30.70.1730">
    <property type="match status" value="1"/>
</dbReference>
<evidence type="ECO:0000256" key="5">
    <source>
        <dbReference type="HAMAP-Rule" id="MF_00362"/>
    </source>
</evidence>
<dbReference type="GO" id="GO:0070180">
    <property type="term" value="F:large ribosomal subunit rRNA binding"/>
    <property type="evidence" value="ECO:0007669"/>
    <property type="project" value="UniProtKB-UniRule"/>
</dbReference>
<dbReference type="InterPro" id="IPR002363">
    <property type="entry name" value="Ribosomal_uL10_CS_bac"/>
</dbReference>
<dbReference type="PROSITE" id="PS01109">
    <property type="entry name" value="RIBOSOMAL_L10"/>
    <property type="match status" value="1"/>
</dbReference>
<name>A0A845L1Y5_9FIRM</name>
<dbReference type="InterPro" id="IPR022973">
    <property type="entry name" value="Ribosomal_uL10_bac"/>
</dbReference>
<evidence type="ECO:0000313" key="7">
    <source>
        <dbReference type="Proteomes" id="UP000463470"/>
    </source>
</evidence>
<evidence type="ECO:0000256" key="4">
    <source>
        <dbReference type="ARBA" id="ARBA00035202"/>
    </source>
</evidence>
<proteinExistence type="inferred from homology"/>
<dbReference type="GO" id="GO:0015934">
    <property type="term" value="C:large ribosomal subunit"/>
    <property type="evidence" value="ECO:0007669"/>
    <property type="project" value="InterPro"/>
</dbReference>
<dbReference type="Pfam" id="PF00466">
    <property type="entry name" value="Ribosomal_L10"/>
    <property type="match status" value="1"/>
</dbReference>
<comment type="function">
    <text evidence="5">Forms part of the ribosomal stalk, playing a central role in the interaction of the ribosome with GTP-bound translation factors.</text>
</comment>
<dbReference type="Gene3D" id="6.10.250.290">
    <property type="match status" value="1"/>
</dbReference>
<dbReference type="GO" id="GO:0003735">
    <property type="term" value="F:structural constituent of ribosome"/>
    <property type="evidence" value="ECO:0007669"/>
    <property type="project" value="InterPro"/>
</dbReference>
<dbReference type="InterPro" id="IPR043141">
    <property type="entry name" value="Ribosomal_uL10-like_sf"/>
</dbReference>
<accession>A0A845L1Y5</accession>
<evidence type="ECO:0000313" key="6">
    <source>
        <dbReference type="EMBL" id="MZP30243.1"/>
    </source>
</evidence>
<evidence type="ECO:0000256" key="2">
    <source>
        <dbReference type="ARBA" id="ARBA00022980"/>
    </source>
</evidence>
<dbReference type="InterPro" id="IPR047865">
    <property type="entry name" value="Ribosomal_uL10_bac_type"/>
</dbReference>
<keyword evidence="5" id="KW-0699">rRNA-binding</keyword>
<dbReference type="SUPFAM" id="SSF160369">
    <property type="entry name" value="Ribosomal protein L10-like"/>
    <property type="match status" value="1"/>
</dbReference>
<comment type="subunit">
    <text evidence="5">Part of the ribosomal stalk of the 50S ribosomal subunit. The N-terminus interacts with L11 and the large rRNA to form the base of the stalk. The C-terminus forms an elongated spine to which L12 dimers bind in a sequential fashion forming a multimeric L10(L12)X complex.</text>
</comment>
<dbReference type="OrthoDB" id="9808307at2"/>
<dbReference type="GO" id="GO:0006412">
    <property type="term" value="P:translation"/>
    <property type="evidence" value="ECO:0007669"/>
    <property type="project" value="UniProtKB-UniRule"/>
</dbReference>
<dbReference type="NCBIfam" id="NF000955">
    <property type="entry name" value="PRK00099.1-1"/>
    <property type="match status" value="1"/>
</dbReference>
<keyword evidence="2 5" id="KW-0689">Ribosomal protein</keyword>